<evidence type="ECO:0000256" key="1">
    <source>
        <dbReference type="ARBA" id="ARBA00004651"/>
    </source>
</evidence>
<keyword evidence="3" id="KW-0547">Nucleotide-binding</keyword>
<keyword evidence="11" id="KW-1185">Reference proteome</keyword>
<dbReference type="InterPro" id="IPR036640">
    <property type="entry name" value="ABC1_TM_sf"/>
</dbReference>
<dbReference type="PANTHER" id="PTHR43394:SF1">
    <property type="entry name" value="ATP-BINDING CASSETTE SUB-FAMILY B MEMBER 10, MITOCHONDRIAL"/>
    <property type="match status" value="1"/>
</dbReference>
<dbReference type="PANTHER" id="PTHR43394">
    <property type="entry name" value="ATP-DEPENDENT PERMEASE MDL1, MITOCHONDRIAL"/>
    <property type="match status" value="1"/>
</dbReference>
<dbReference type="PROSITE" id="PS50893">
    <property type="entry name" value="ABC_TRANSPORTER_2"/>
    <property type="match status" value="1"/>
</dbReference>
<dbReference type="SMART" id="SM00382">
    <property type="entry name" value="AAA"/>
    <property type="match status" value="1"/>
</dbReference>
<dbReference type="InterPro" id="IPR003439">
    <property type="entry name" value="ABC_transporter-like_ATP-bd"/>
</dbReference>
<evidence type="ECO:0000313" key="11">
    <source>
        <dbReference type="Proteomes" id="UP000016649"/>
    </source>
</evidence>
<sequence length="572" mass="64144">MKYFLSYFKPHWKLFAADLLCAAFIAAVDLFFPMLTRYSINTFLAQAAYRSFFLVIACMIGMYLVRTAAQYFVTYFGHMFGARVETDMRADIFAHIEKQSFRFFDNHRTGQLMSRITNDLFEVTELAHHGPEDVFISVLTITGSFILMLSIRWELTVVMACVIPFIVIHIALTRRRLMNASKQVKEKTAAINTAIESSISGVRVTKTFTNEAYENIRFGEYNREYYGAKKSFYRVMAFFSCHLDFFTAILNVILIACGGILIMQNKMNLADLIAATLFTASFLQPIRRLTNFVEQYTTGMAGFKRFTEIMSTTDETKANEGAVAIESAKGDIVYKNVKFAYNNDITVLDNVNLSIRAGQTIAFVGPSGSGKTTLCSLLARFYELKGGSITLDGRDIKDISVDSLRKQIGFVQQDVFLFAGTIKDNIAYGKIGASDKEIEEAARRAEIHDDIIKMSDGYNTIVGERGIRLSGGQKQRVSIARTFLKNPPILILDEATSALDTATEIKIQQSFEKLAQGRTTLVIAHRLSTVRNANLIVVVNDEGIFEQGTHEQLLAANGLYTALYQAQMQNGF</sequence>
<dbReference type="Pfam" id="PF00664">
    <property type="entry name" value="ABC_membrane"/>
    <property type="match status" value="1"/>
</dbReference>
<feature type="domain" description="ABC transmembrane type-1" evidence="9">
    <location>
        <begin position="19"/>
        <end position="298"/>
    </location>
</feature>
<dbReference type="Proteomes" id="UP000016649">
    <property type="component" value="Unassembled WGS sequence"/>
</dbReference>
<evidence type="ECO:0000256" key="4">
    <source>
        <dbReference type="ARBA" id="ARBA00022840"/>
    </source>
</evidence>
<feature type="transmembrane region" description="Helical" evidence="7">
    <location>
        <begin position="157"/>
        <end position="173"/>
    </location>
</feature>
<evidence type="ECO:0000256" key="7">
    <source>
        <dbReference type="SAM" id="Phobius"/>
    </source>
</evidence>
<dbReference type="SUPFAM" id="SSF52540">
    <property type="entry name" value="P-loop containing nucleoside triphosphate hydrolases"/>
    <property type="match status" value="1"/>
</dbReference>
<proteinExistence type="predicted"/>
<dbReference type="PROSITE" id="PS50929">
    <property type="entry name" value="ABC_TM1F"/>
    <property type="match status" value="1"/>
</dbReference>
<accession>A0ABN0NWT1</accession>
<dbReference type="InterPro" id="IPR027417">
    <property type="entry name" value="P-loop_NTPase"/>
</dbReference>
<evidence type="ECO:0000313" key="10">
    <source>
        <dbReference type="EMBL" id="ERJ91741.1"/>
    </source>
</evidence>
<gene>
    <name evidence="10" type="ORF">HMPREF9193_01965</name>
</gene>
<comment type="caution">
    <text evidence="10">The sequence shown here is derived from an EMBL/GenBank/DDBJ whole genome shotgun (WGS) entry which is preliminary data.</text>
</comment>
<keyword evidence="6 7" id="KW-0472">Membrane</keyword>
<keyword evidence="2 7" id="KW-0812">Transmembrane</keyword>
<protein>
    <submittedName>
        <fullName evidence="10">ABC transporter, ATP-binding protein</fullName>
    </submittedName>
</protein>
<keyword evidence="5 7" id="KW-1133">Transmembrane helix</keyword>
<dbReference type="InterPro" id="IPR011527">
    <property type="entry name" value="ABC1_TM_dom"/>
</dbReference>
<name>A0ABN0NWT1_TRELE</name>
<feature type="transmembrane region" description="Helical" evidence="7">
    <location>
        <begin position="12"/>
        <end position="35"/>
    </location>
</feature>
<reference evidence="10 11" key="1">
    <citation type="submission" date="2013-08" db="EMBL/GenBank/DDBJ databases">
        <authorList>
            <person name="Weinstock G."/>
            <person name="Sodergren E."/>
            <person name="Wylie T."/>
            <person name="Fulton L."/>
            <person name="Fulton R."/>
            <person name="Fronick C."/>
            <person name="O'Laughlin M."/>
            <person name="Godfrey J."/>
            <person name="Miner T."/>
            <person name="Herter B."/>
            <person name="Appelbaum E."/>
            <person name="Cordes M."/>
            <person name="Lek S."/>
            <person name="Wollam A."/>
            <person name="Pepin K.H."/>
            <person name="Palsikar V.B."/>
            <person name="Mitreva M."/>
            <person name="Wilson R.K."/>
        </authorList>
    </citation>
    <scope>NUCLEOTIDE SEQUENCE [LARGE SCALE GENOMIC DNA]</scope>
    <source>
        <strain evidence="10 11">ATCC 700332</strain>
    </source>
</reference>
<evidence type="ECO:0000256" key="6">
    <source>
        <dbReference type="ARBA" id="ARBA00023136"/>
    </source>
</evidence>
<dbReference type="RefSeq" id="WP_021686138.1">
    <property type="nucleotide sequence ID" value="NZ_KI260554.1"/>
</dbReference>
<evidence type="ECO:0000256" key="3">
    <source>
        <dbReference type="ARBA" id="ARBA00022741"/>
    </source>
</evidence>
<dbReference type="InterPro" id="IPR039421">
    <property type="entry name" value="Type_1_exporter"/>
</dbReference>
<evidence type="ECO:0000259" key="8">
    <source>
        <dbReference type="PROSITE" id="PS50893"/>
    </source>
</evidence>
<dbReference type="Gene3D" id="3.40.50.300">
    <property type="entry name" value="P-loop containing nucleotide triphosphate hydrolases"/>
    <property type="match status" value="1"/>
</dbReference>
<feature type="domain" description="ABC transporter" evidence="8">
    <location>
        <begin position="332"/>
        <end position="566"/>
    </location>
</feature>
<dbReference type="PROSITE" id="PS00211">
    <property type="entry name" value="ABC_TRANSPORTER_1"/>
    <property type="match status" value="1"/>
</dbReference>
<dbReference type="Gene3D" id="1.20.1560.10">
    <property type="entry name" value="ABC transporter type 1, transmembrane domain"/>
    <property type="match status" value="1"/>
</dbReference>
<dbReference type="Pfam" id="PF00005">
    <property type="entry name" value="ABC_tran"/>
    <property type="match status" value="1"/>
</dbReference>
<feature type="transmembrane region" description="Helical" evidence="7">
    <location>
        <begin position="47"/>
        <end position="65"/>
    </location>
</feature>
<organism evidence="10 11">
    <name type="scientific">Treponema lecithinolyticum ATCC 700332</name>
    <dbReference type="NCBI Taxonomy" id="1321815"/>
    <lineage>
        <taxon>Bacteria</taxon>
        <taxon>Pseudomonadati</taxon>
        <taxon>Spirochaetota</taxon>
        <taxon>Spirochaetia</taxon>
        <taxon>Spirochaetales</taxon>
        <taxon>Treponemataceae</taxon>
        <taxon>Treponema</taxon>
    </lineage>
</organism>
<evidence type="ECO:0000256" key="2">
    <source>
        <dbReference type="ARBA" id="ARBA00022692"/>
    </source>
</evidence>
<feature type="transmembrane region" description="Helical" evidence="7">
    <location>
        <begin position="235"/>
        <end position="263"/>
    </location>
</feature>
<dbReference type="EMBL" id="AWVH01000043">
    <property type="protein sequence ID" value="ERJ91741.1"/>
    <property type="molecule type" value="Genomic_DNA"/>
</dbReference>
<evidence type="ECO:0000259" key="9">
    <source>
        <dbReference type="PROSITE" id="PS50929"/>
    </source>
</evidence>
<comment type="subcellular location">
    <subcellularLocation>
        <location evidence="1">Cell membrane</location>
        <topology evidence="1">Multi-pass membrane protein</topology>
    </subcellularLocation>
</comment>
<dbReference type="GO" id="GO:0005524">
    <property type="term" value="F:ATP binding"/>
    <property type="evidence" value="ECO:0007669"/>
    <property type="project" value="UniProtKB-KW"/>
</dbReference>
<dbReference type="InterPro" id="IPR017871">
    <property type="entry name" value="ABC_transporter-like_CS"/>
</dbReference>
<evidence type="ECO:0000256" key="5">
    <source>
        <dbReference type="ARBA" id="ARBA00022989"/>
    </source>
</evidence>
<dbReference type="InterPro" id="IPR003593">
    <property type="entry name" value="AAA+_ATPase"/>
</dbReference>
<dbReference type="CDD" id="cd18549">
    <property type="entry name" value="ABC_6TM_YwjA_like"/>
    <property type="match status" value="1"/>
</dbReference>
<keyword evidence="4 10" id="KW-0067">ATP-binding</keyword>
<dbReference type="SUPFAM" id="SSF90123">
    <property type="entry name" value="ABC transporter transmembrane region"/>
    <property type="match status" value="1"/>
</dbReference>